<name>A0A834BHR4_9CHIR</name>
<sequence length="185" mass="19870">MKDEAPAKRVGGGGCHSRSPAHSAAITVPAAASPAGRRHPPRRHGGAQRSLRARRPTLTCRRAETQRSLDYTGAEGRDGGEKDGLARDRETTVPLSTLLSSQHTLRAPLSTAAAKPPSESSGKVRVRQAQRARFSAIATGRGKPSLKTLRVLPCSLSLRDSEHAEFGSDILIVFQDRVFNESTFL</sequence>
<dbReference type="AlphaFoldDB" id="A0A834BHR4"/>
<feature type="compositionally biased region" description="Basic and acidic residues" evidence="1">
    <location>
        <begin position="75"/>
        <end position="90"/>
    </location>
</feature>
<feature type="compositionally biased region" description="Low complexity" evidence="1">
    <location>
        <begin position="20"/>
        <end position="35"/>
    </location>
</feature>
<proteinExistence type="predicted"/>
<reference evidence="2 3" key="1">
    <citation type="journal article" date="2020" name="Nature">
        <title>Six reference-quality genomes reveal evolution of bat adaptations.</title>
        <authorList>
            <person name="Jebb D."/>
            <person name="Huang Z."/>
            <person name="Pippel M."/>
            <person name="Hughes G.M."/>
            <person name="Lavrichenko K."/>
            <person name="Devanna P."/>
            <person name="Winkler S."/>
            <person name="Jermiin L.S."/>
            <person name="Skirmuntt E.C."/>
            <person name="Katzourakis A."/>
            <person name="Burkitt-Gray L."/>
            <person name="Ray D.A."/>
            <person name="Sullivan K.A.M."/>
            <person name="Roscito J.G."/>
            <person name="Kirilenko B.M."/>
            <person name="Davalos L.M."/>
            <person name="Corthals A.P."/>
            <person name="Power M.L."/>
            <person name="Jones G."/>
            <person name="Ransome R.D."/>
            <person name="Dechmann D.K.N."/>
            <person name="Locatelli A.G."/>
            <person name="Puechmaille S.J."/>
            <person name="Fedrigo O."/>
            <person name="Jarvis E.D."/>
            <person name="Hiller M."/>
            <person name="Vernes S.C."/>
            <person name="Myers E.W."/>
            <person name="Teeling E.C."/>
        </authorList>
    </citation>
    <scope>NUCLEOTIDE SEQUENCE [LARGE SCALE GENOMIC DNA]</scope>
    <source>
        <strain evidence="2">Bat1K_MPI-CBG_1</strain>
    </source>
</reference>
<organism evidence="2 3">
    <name type="scientific">Phyllostomus discolor</name>
    <name type="common">pale spear-nosed bat</name>
    <dbReference type="NCBI Taxonomy" id="89673"/>
    <lineage>
        <taxon>Eukaryota</taxon>
        <taxon>Metazoa</taxon>
        <taxon>Chordata</taxon>
        <taxon>Craniata</taxon>
        <taxon>Vertebrata</taxon>
        <taxon>Euteleostomi</taxon>
        <taxon>Mammalia</taxon>
        <taxon>Eutheria</taxon>
        <taxon>Laurasiatheria</taxon>
        <taxon>Chiroptera</taxon>
        <taxon>Yangochiroptera</taxon>
        <taxon>Phyllostomidae</taxon>
        <taxon>Phyllostominae</taxon>
        <taxon>Phyllostomus</taxon>
    </lineage>
</organism>
<dbReference type="EMBL" id="JABVXQ010000001">
    <property type="protein sequence ID" value="KAF6131040.1"/>
    <property type="molecule type" value="Genomic_DNA"/>
</dbReference>
<gene>
    <name evidence="2" type="ORF">HJG60_007942</name>
</gene>
<feature type="region of interest" description="Disordered" evidence="1">
    <location>
        <begin position="1"/>
        <end position="90"/>
    </location>
</feature>
<evidence type="ECO:0000313" key="2">
    <source>
        <dbReference type="EMBL" id="KAF6131040.1"/>
    </source>
</evidence>
<comment type="caution">
    <text evidence="2">The sequence shown here is derived from an EMBL/GenBank/DDBJ whole genome shotgun (WGS) entry which is preliminary data.</text>
</comment>
<evidence type="ECO:0000256" key="1">
    <source>
        <dbReference type="SAM" id="MobiDB-lite"/>
    </source>
</evidence>
<accession>A0A834BHR4</accession>
<protein>
    <submittedName>
        <fullName evidence="2">Uncharacterized protein</fullName>
    </submittedName>
</protein>
<evidence type="ECO:0000313" key="3">
    <source>
        <dbReference type="Proteomes" id="UP000664940"/>
    </source>
</evidence>
<feature type="compositionally biased region" description="Basic residues" evidence="1">
    <location>
        <begin position="36"/>
        <end position="55"/>
    </location>
</feature>
<dbReference type="Proteomes" id="UP000664940">
    <property type="component" value="Unassembled WGS sequence"/>
</dbReference>